<dbReference type="EMBL" id="JAPNTZ010000001">
    <property type="protein sequence ID" value="MCY1137026.1"/>
    <property type="molecule type" value="Genomic_DNA"/>
</dbReference>
<proteinExistence type="inferred from homology"/>
<name>A0ABT4AS18_9ACTN</name>
<keyword evidence="5" id="KW-0238">DNA-binding</keyword>
<evidence type="ECO:0000256" key="2">
    <source>
        <dbReference type="ARBA" id="ARBA00006645"/>
    </source>
</evidence>
<dbReference type="Pfam" id="PF21338">
    <property type="entry name" value="Top1B_N_bact"/>
    <property type="match status" value="1"/>
</dbReference>
<feature type="domain" description="DNA topoisomerase IB N-terminal" evidence="8">
    <location>
        <begin position="17"/>
        <end position="63"/>
    </location>
</feature>
<evidence type="ECO:0000313" key="9">
    <source>
        <dbReference type="EMBL" id="MCY1137026.1"/>
    </source>
</evidence>
<evidence type="ECO:0000256" key="1">
    <source>
        <dbReference type="ARBA" id="ARBA00000213"/>
    </source>
</evidence>
<dbReference type="InterPro" id="IPR014711">
    <property type="entry name" value="TopoI_cat_a-hlx-sub_euk"/>
</dbReference>
<dbReference type="SUPFAM" id="SSF56349">
    <property type="entry name" value="DNA breaking-rejoining enzymes"/>
    <property type="match status" value="1"/>
</dbReference>
<evidence type="ECO:0000256" key="6">
    <source>
        <dbReference type="ARBA" id="ARBA00023235"/>
    </source>
</evidence>
<keyword evidence="6" id="KW-0413">Isomerase</keyword>
<dbReference type="Gene3D" id="1.10.132.120">
    <property type="match status" value="1"/>
</dbReference>
<evidence type="ECO:0000313" key="10">
    <source>
        <dbReference type="Proteomes" id="UP001151002"/>
    </source>
</evidence>
<dbReference type="InterPro" id="IPR035447">
    <property type="entry name" value="DNA_topo_I_N_sf"/>
</dbReference>
<evidence type="ECO:0000259" key="8">
    <source>
        <dbReference type="Pfam" id="PF21338"/>
    </source>
</evidence>
<dbReference type="PROSITE" id="PS52038">
    <property type="entry name" value="TOPO_IB_2"/>
    <property type="match status" value="1"/>
</dbReference>
<dbReference type="InterPro" id="IPR001631">
    <property type="entry name" value="TopoI"/>
</dbReference>
<dbReference type="InterPro" id="IPR011010">
    <property type="entry name" value="DNA_brk_join_enz"/>
</dbReference>
<dbReference type="InterPro" id="IPR013500">
    <property type="entry name" value="TopoI_cat_euk"/>
</dbReference>
<reference evidence="9" key="1">
    <citation type="submission" date="2022-11" db="EMBL/GenBank/DDBJ databases">
        <authorList>
            <person name="Somphong A."/>
            <person name="Phongsopitanun W."/>
        </authorList>
    </citation>
    <scope>NUCLEOTIDE SEQUENCE</scope>
    <source>
        <strain evidence="9">Pm04-4</strain>
    </source>
</reference>
<dbReference type="RefSeq" id="WP_267560833.1">
    <property type="nucleotide sequence ID" value="NZ_JAPNTZ010000001.1"/>
</dbReference>
<dbReference type="EC" id="5.6.2.1" evidence="3"/>
<dbReference type="PRINTS" id="PR00416">
    <property type="entry name" value="EUTPISMRASEI"/>
</dbReference>
<protein>
    <recommendedName>
        <fullName evidence="3">DNA topoisomerase</fullName>
        <ecNumber evidence="3">5.6.2.1</ecNumber>
    </recommendedName>
</protein>
<keyword evidence="10" id="KW-1185">Reference proteome</keyword>
<dbReference type="SUPFAM" id="SSF55869">
    <property type="entry name" value="DNA topoisomerase I domain"/>
    <property type="match status" value="1"/>
</dbReference>
<evidence type="ECO:0000256" key="4">
    <source>
        <dbReference type="ARBA" id="ARBA00023029"/>
    </source>
</evidence>
<keyword evidence="4" id="KW-0799">Topoisomerase</keyword>
<comment type="similarity">
    <text evidence="2">Belongs to the type IB topoisomerase family.</text>
</comment>
<dbReference type="Pfam" id="PF01028">
    <property type="entry name" value="Topoisom_I"/>
    <property type="match status" value="1"/>
</dbReference>
<evidence type="ECO:0000256" key="3">
    <source>
        <dbReference type="ARBA" id="ARBA00012891"/>
    </source>
</evidence>
<dbReference type="Proteomes" id="UP001151002">
    <property type="component" value="Unassembled WGS sequence"/>
</dbReference>
<dbReference type="Gene3D" id="3.30.66.10">
    <property type="entry name" value="DNA topoisomerase I domain"/>
    <property type="match status" value="1"/>
</dbReference>
<comment type="caution">
    <text evidence="9">The sequence shown here is derived from an EMBL/GenBank/DDBJ whole genome shotgun (WGS) entry which is preliminary data.</text>
</comment>
<organism evidence="9 10">
    <name type="scientific">Paractinoplanes pyxinae</name>
    <dbReference type="NCBI Taxonomy" id="2997416"/>
    <lineage>
        <taxon>Bacteria</taxon>
        <taxon>Bacillati</taxon>
        <taxon>Actinomycetota</taxon>
        <taxon>Actinomycetes</taxon>
        <taxon>Micromonosporales</taxon>
        <taxon>Micromonosporaceae</taxon>
        <taxon>Paractinoplanes</taxon>
    </lineage>
</organism>
<evidence type="ECO:0000256" key="5">
    <source>
        <dbReference type="ARBA" id="ARBA00023125"/>
    </source>
</evidence>
<gene>
    <name evidence="9" type="ORF">OWR29_03385</name>
</gene>
<dbReference type="Gene3D" id="3.90.15.10">
    <property type="entry name" value="Topoisomerase I, Chain A, domain 3"/>
    <property type="match status" value="1"/>
</dbReference>
<comment type="catalytic activity">
    <reaction evidence="1">
        <text>ATP-independent breakage of single-stranded DNA, followed by passage and rejoining.</text>
        <dbReference type="EC" id="5.6.2.1"/>
    </reaction>
</comment>
<accession>A0ABT4AS18</accession>
<feature type="domain" description="DNA topoisomerase I catalytic core eukaryotic-type" evidence="7">
    <location>
        <begin position="79"/>
        <end position="287"/>
    </location>
</feature>
<sequence length="333" mass="36741">MSSEHPRPPGYRRQGSSYVDDGGRVVADGEVAARLKALAVPPAWRNVWIAADPEAKVQAVGIDSAGRTQYRYAAWWTESRSRDKFAHVPDFAAALPTLREHVDHGLGRARRTLDRDHVLSAAVRLLDLGFFRVGSERYARDNHTYGLTTLQRHHVHVSGEKVTFDYSAKEHLHRVVEVSDPVLAPWARRLLTRADDDPAFLAWSRDDGGWQRVHSSHVNAFIHTFTGIDATARRFRTWAGTVLAAAALGGARHDEKAKSPQLAAVRATSRLLGNTPAVARASYIHPAVLTSFDDGRTIAPAVRDAADRAGDDRLAVLWRDPAVQQATLGLLKE</sequence>
<dbReference type="InterPro" id="IPR049331">
    <property type="entry name" value="Top1B_N_bact"/>
</dbReference>
<evidence type="ECO:0000259" key="7">
    <source>
        <dbReference type="Pfam" id="PF01028"/>
    </source>
</evidence>